<evidence type="ECO:0000313" key="2">
    <source>
        <dbReference type="Proteomes" id="UP000744676"/>
    </source>
</evidence>
<protein>
    <submittedName>
        <fullName evidence="1">Uncharacterized protein</fullName>
    </submittedName>
</protein>
<reference evidence="1 2" key="1">
    <citation type="journal article" date="2020" name="Front. Microbiol.">
        <title>Phenotypic and Genetic Characterization of the Cheese Ripening Yeast Geotrichum candidum.</title>
        <authorList>
            <person name="Perkins V."/>
            <person name="Vignola S."/>
            <person name="Lessard M.H."/>
            <person name="Plante P.L."/>
            <person name="Corbeil J."/>
            <person name="Dugat-Bony E."/>
            <person name="Frenette M."/>
            <person name="Labrie S."/>
        </authorList>
    </citation>
    <scope>NUCLEOTIDE SEQUENCE [LARGE SCALE GENOMIC DNA]</scope>
    <source>
        <strain evidence="1 2">LMA-1147</strain>
    </source>
</reference>
<accession>A0ACB6V589</accession>
<sequence length="919" mass="97882">MQPFLFLLLALSVAATVTAQSAGDLSYIVRFPDVSSELLHKRDLSYHTQFFAKLAADGIDYLSRFNYSSPALHGASVVFRASNNPNQAKAEAELAHLIYLRSLDGIVDKAWPATKIPHVKKDTIISDTDEENTGNIKADPSDNKKKKRAAKRDTSSRTCPRDVSIQSPWTAVHESTNVNKLHKRGIKGSGVVIAVIDTGIDTLHPDFANKIVGGWDFVGDNPAPGSFHPGPDFTDKDGHGTQAAGIAVGNSNRYTGVAPEAKLLAYRVYYNIGSYVDEDTLLAAIERAYSDGADVISFSIGSPQAFAGNPIGIAADNLVSKGIIFVIAAGNNGLHGPYNPLNGGGSSNSLAVATVESEYLATWPITAVAGASEQTRSLTYISTNGAYFGLNGTQHADYSPTNACEIDARVGNSSLIVLPRGSCTDVEQFGRLNDLGYNYALLVNGPNNVFLHSFNVTYTKTLKAGGFIDTAHSGWLAAQADAGNSLIIQFNNNTTPIPVRSVYAGAGYPNRITSWGPTYENFFYPSVAAPGGDVLAPTPGGSYLTVSGTSFATPYMAGVAALYLSSKGISRSAGTASTSAALDFNKRVIGTARVLDFFDGTAPVSGVQAPLIQQGAGFVDAARMVDQDIHIQSDPLISLNDTRYRQAAQKIKIKNTSNKLLSYTVRHVPGTAVTVANSAGIIPEFPPPYSKDKRAVVTFLPAVWVLTPGHSTNIYAYFSFPSTTKEGIVYSGKLEITASNGDVVGVPYMAVQQDTNALISPFPSPPVLLKADSTTGQYAPIPDDGSAVFNFAQYDAPVYSAYSNFGTRFASVDLVTTDFDLDAAVAANAVTSLPSRPGYLGPAGIYDPSSGAITFPQTPFPRIQQGNLDFPVIGFTENFAQLESGSYRVLTRALRPFGALNKSKDWVFHLSPAFKVVYE</sequence>
<dbReference type="Proteomes" id="UP000744676">
    <property type="component" value="Unassembled WGS sequence"/>
</dbReference>
<comment type="caution">
    <text evidence="1">The sequence shown here is derived from an EMBL/GenBank/DDBJ whole genome shotgun (WGS) entry which is preliminary data.</text>
</comment>
<dbReference type="EMBL" id="QVQA01000047">
    <property type="protein sequence ID" value="KAF5098431.1"/>
    <property type="molecule type" value="Genomic_DNA"/>
</dbReference>
<organism evidence="1 2">
    <name type="scientific">Geotrichum galactomycetum</name>
    <dbReference type="NCBI Taxonomy" id="27317"/>
    <lineage>
        <taxon>Eukaryota</taxon>
        <taxon>Fungi</taxon>
        <taxon>Dikarya</taxon>
        <taxon>Ascomycota</taxon>
        <taxon>Saccharomycotina</taxon>
        <taxon>Dipodascomycetes</taxon>
        <taxon>Dipodascales</taxon>
        <taxon>Dipodascaceae</taxon>
        <taxon>Geotrichum</taxon>
    </lineage>
</organism>
<evidence type="ECO:0000313" key="1">
    <source>
        <dbReference type="EMBL" id="KAF5098431.1"/>
    </source>
</evidence>
<gene>
    <name evidence="1" type="ORF">D0Z00_002044</name>
</gene>
<keyword evidence="2" id="KW-1185">Reference proteome</keyword>
<name>A0ACB6V589_9ASCO</name>
<proteinExistence type="predicted"/>